<gene>
    <name evidence="2" type="ORF">D2917_09600</name>
</gene>
<evidence type="ECO:0000313" key="3">
    <source>
        <dbReference type="Proteomes" id="UP000325743"/>
    </source>
</evidence>
<dbReference type="EMBL" id="CP032518">
    <property type="protein sequence ID" value="QEZ44456.1"/>
    <property type="molecule type" value="Genomic_DNA"/>
</dbReference>
<name>A0A5P3VDJ6_9BURK</name>
<proteinExistence type="predicted"/>
<protein>
    <submittedName>
        <fullName evidence="2">DUF4123 domain-containing protein</fullName>
    </submittedName>
</protein>
<reference evidence="2 3" key="1">
    <citation type="submission" date="2018-09" db="EMBL/GenBank/DDBJ databases">
        <title>Complete genome sequence of Cupriavidus oxalaticus T2, a bacterium capable of phenol tolerance and degradation.</title>
        <authorList>
            <person name="Yan J."/>
        </authorList>
    </citation>
    <scope>NUCLEOTIDE SEQUENCE [LARGE SCALE GENOMIC DNA]</scope>
    <source>
        <strain evidence="2 3">T2</strain>
    </source>
</reference>
<sequence length="335" mass="36949">MMHSDWRQPALRGEFGQAMLLDVRRWLTSVAGPEKVAPYALIDAGQLHLTEVDLETLLRQNHLAFEPILRHTPEAGLESVGPYLVELSDANAKALEAVAGLMEHGWPVCFLSSRLPDLKLHTHLRGCLNGLLESGAPVQLRYYDSRVMASLLELAPEDVRVPLLAPLDAIAWWNRTLRWEVARGSNSRRFQSADASFSLSDTLISALGRAGEPDLILSQIAEEDTAPGELDALAPHLQYQIVADLVRRAREHGLSSKAGIRVFCSIGLRVCPTFDQALAGIAQALTSSNRKEEAFLGMVARVINDQWTAMGKQGALQLAARRQRFADDIRLKITP</sequence>
<evidence type="ECO:0000313" key="2">
    <source>
        <dbReference type="EMBL" id="QEZ44456.1"/>
    </source>
</evidence>
<organism evidence="2 3">
    <name type="scientific">Cupriavidus oxalaticus</name>
    <dbReference type="NCBI Taxonomy" id="96344"/>
    <lineage>
        <taxon>Bacteria</taxon>
        <taxon>Pseudomonadati</taxon>
        <taxon>Pseudomonadota</taxon>
        <taxon>Betaproteobacteria</taxon>
        <taxon>Burkholderiales</taxon>
        <taxon>Burkholderiaceae</taxon>
        <taxon>Cupriavidus</taxon>
    </lineage>
</organism>
<dbReference type="RefSeq" id="WP_151070429.1">
    <property type="nucleotide sequence ID" value="NZ_CP032518.1"/>
</dbReference>
<evidence type="ECO:0000259" key="1">
    <source>
        <dbReference type="Pfam" id="PF13503"/>
    </source>
</evidence>
<dbReference type="Proteomes" id="UP000325743">
    <property type="component" value="Chromosome 1"/>
</dbReference>
<dbReference type="InterPro" id="IPR025391">
    <property type="entry name" value="DUF4123"/>
</dbReference>
<feature type="domain" description="DUF4123" evidence="1">
    <location>
        <begin position="39"/>
        <end position="154"/>
    </location>
</feature>
<accession>A0A5P3VDJ6</accession>
<dbReference type="AlphaFoldDB" id="A0A5P3VDJ6"/>
<dbReference type="Pfam" id="PF13503">
    <property type="entry name" value="DUF4123"/>
    <property type="match status" value="1"/>
</dbReference>